<evidence type="ECO:0000313" key="3">
    <source>
        <dbReference type="Proteomes" id="UP001165498"/>
    </source>
</evidence>
<accession>A0ABT1QYR2</accession>
<sequence length="530" mass="52234">MEHHTTWRRRGARGRCVRALLSLLLLPAAAGAANFTVTTLADNGAGSLRDAVDQANRTVGADVITFGAGLSGSIVLSSGAIDIFDALSINGPGAAQLSISGNHASRLFRIGPAGGSRASLTTAISGLSLIDASSPDEGGAIFVDDSDLTIDGCVFRGNSAQRGGGLYAFPSGSTSLILRNTRFENNTATADGGGFGAQDIDNVSLNNVTVSGNTAARSGGGGFLRGVNINITQSRFSGNTGSTQAPGVGGASGGGALRIDGTKATAVIQISNTQFSANASQRGQGGALWLSAQPPETPPVIASAPLDRIQADANTADLAGGAIYAANLNLTLSNSTLAGNRAQQAGGGIAFQTAGALSLSNATVSGNSSVQASGGGIYSAAATTLELASSTVAGNSAASAGGIRRDGAAAILRNSIIADNTAASAADLGGAFAPNFTLIESSTGTSLAAGSGNLTGVDPLLGALAVNGGPTWTLLPAAASPALNAGDTVTAGLPAADQRGLTRIAAGRIDMGAVERQSPEDVIFRNGMQL</sequence>
<dbReference type="PANTHER" id="PTHR11319:SF35">
    <property type="entry name" value="OUTER MEMBRANE PROTEIN PMPC-RELATED"/>
    <property type="match status" value="1"/>
</dbReference>
<evidence type="ECO:0000256" key="1">
    <source>
        <dbReference type="SAM" id="SignalP"/>
    </source>
</evidence>
<proteinExistence type="predicted"/>
<dbReference type="NCBIfam" id="NF041518">
    <property type="entry name" value="choice_anch_Q"/>
    <property type="match status" value="1"/>
</dbReference>
<organism evidence="2 3">
    <name type="scientific">Tahibacter harae</name>
    <dbReference type="NCBI Taxonomy" id="2963937"/>
    <lineage>
        <taxon>Bacteria</taxon>
        <taxon>Pseudomonadati</taxon>
        <taxon>Pseudomonadota</taxon>
        <taxon>Gammaproteobacteria</taxon>
        <taxon>Lysobacterales</taxon>
        <taxon>Rhodanobacteraceae</taxon>
        <taxon>Tahibacter</taxon>
    </lineage>
</organism>
<dbReference type="InterPro" id="IPR059226">
    <property type="entry name" value="Choice_anch_Q_dom"/>
</dbReference>
<dbReference type="InterPro" id="IPR011050">
    <property type="entry name" value="Pectin_lyase_fold/virulence"/>
</dbReference>
<dbReference type="EMBL" id="JANFQO010000030">
    <property type="protein sequence ID" value="MCQ4167429.1"/>
    <property type="molecule type" value="Genomic_DNA"/>
</dbReference>
<evidence type="ECO:0000313" key="2">
    <source>
        <dbReference type="EMBL" id="MCQ4167429.1"/>
    </source>
</evidence>
<dbReference type="Proteomes" id="UP001165498">
    <property type="component" value="Unassembled WGS sequence"/>
</dbReference>
<dbReference type="InterPro" id="IPR006626">
    <property type="entry name" value="PbH1"/>
</dbReference>
<reference evidence="2" key="1">
    <citation type="submission" date="2022-07" db="EMBL/GenBank/DDBJ databases">
        <title>Tahibacter sp., a new gammaproteobacterium isolated from the silt sample collected at pig farm.</title>
        <authorList>
            <person name="Chen H."/>
        </authorList>
    </citation>
    <scope>NUCLEOTIDE SEQUENCE</scope>
    <source>
        <strain evidence="2">P2K</strain>
    </source>
</reference>
<evidence type="ECO:0008006" key="4">
    <source>
        <dbReference type="Google" id="ProtNLM"/>
    </source>
</evidence>
<dbReference type="PANTHER" id="PTHR11319">
    <property type="entry name" value="G PROTEIN-COUPLED RECEPTOR-RELATED"/>
    <property type="match status" value="1"/>
</dbReference>
<keyword evidence="3" id="KW-1185">Reference proteome</keyword>
<dbReference type="RefSeq" id="WP_255916616.1">
    <property type="nucleotide sequence ID" value="NZ_JANFQO010000030.1"/>
</dbReference>
<feature type="chain" id="PRO_5045368327" description="Outer membrane repeat protein" evidence="1">
    <location>
        <begin position="33"/>
        <end position="530"/>
    </location>
</feature>
<protein>
    <recommendedName>
        <fullName evidence="4">Outer membrane repeat protein</fullName>
    </recommendedName>
</protein>
<feature type="signal peptide" evidence="1">
    <location>
        <begin position="1"/>
        <end position="32"/>
    </location>
</feature>
<comment type="caution">
    <text evidence="2">The sequence shown here is derived from an EMBL/GenBank/DDBJ whole genome shotgun (WGS) entry which is preliminary data.</text>
</comment>
<name>A0ABT1QYR2_9GAMM</name>
<keyword evidence="1" id="KW-0732">Signal</keyword>
<dbReference type="SUPFAM" id="SSF51126">
    <property type="entry name" value="Pectin lyase-like"/>
    <property type="match status" value="2"/>
</dbReference>
<dbReference type="SMART" id="SM00710">
    <property type="entry name" value="PbH1"/>
    <property type="match status" value="5"/>
</dbReference>
<gene>
    <name evidence="2" type="ORF">NM961_22160</name>
</gene>